<evidence type="ECO:0000313" key="3">
    <source>
        <dbReference type="EMBL" id="MBW65790.1"/>
    </source>
</evidence>
<keyword evidence="1" id="KW-0472">Membrane</keyword>
<organism evidence="3">
    <name type="scientific">Anopheles darlingi</name>
    <name type="common">Mosquito</name>
    <dbReference type="NCBI Taxonomy" id="43151"/>
    <lineage>
        <taxon>Eukaryota</taxon>
        <taxon>Metazoa</taxon>
        <taxon>Ecdysozoa</taxon>
        <taxon>Arthropoda</taxon>
        <taxon>Hexapoda</taxon>
        <taxon>Insecta</taxon>
        <taxon>Pterygota</taxon>
        <taxon>Neoptera</taxon>
        <taxon>Endopterygota</taxon>
        <taxon>Diptera</taxon>
        <taxon>Nematocera</taxon>
        <taxon>Culicoidea</taxon>
        <taxon>Culicidae</taxon>
        <taxon>Anophelinae</taxon>
        <taxon>Anopheles</taxon>
    </lineage>
</organism>
<feature type="signal peptide" evidence="2">
    <location>
        <begin position="1"/>
        <end position="26"/>
    </location>
</feature>
<keyword evidence="2" id="KW-0732">Signal</keyword>
<protein>
    <recommendedName>
        <fullName evidence="4">Secreted protein</fullName>
    </recommendedName>
</protein>
<keyword evidence="1" id="KW-0812">Transmembrane</keyword>
<evidence type="ECO:0000256" key="2">
    <source>
        <dbReference type="SAM" id="SignalP"/>
    </source>
</evidence>
<reference evidence="3" key="1">
    <citation type="submission" date="2018-01" db="EMBL/GenBank/DDBJ databases">
        <title>An insight into the sialome of Amazonian anophelines.</title>
        <authorList>
            <person name="Ribeiro J.M."/>
            <person name="Scarpassa V."/>
            <person name="Calvo E."/>
        </authorList>
    </citation>
    <scope>NUCLEOTIDE SEQUENCE</scope>
</reference>
<feature type="chain" id="PRO_5014792162" description="Secreted protein" evidence="2">
    <location>
        <begin position="27"/>
        <end position="117"/>
    </location>
</feature>
<dbReference type="EMBL" id="GGFL01001612">
    <property type="protein sequence ID" value="MBW65790.1"/>
    <property type="molecule type" value="Transcribed_RNA"/>
</dbReference>
<dbReference type="AlphaFoldDB" id="A0A2M4CKB1"/>
<accession>A0A2M4CKB1</accession>
<keyword evidence="1" id="KW-1133">Transmembrane helix</keyword>
<proteinExistence type="predicted"/>
<evidence type="ECO:0008006" key="4">
    <source>
        <dbReference type="Google" id="ProtNLM"/>
    </source>
</evidence>
<feature type="transmembrane region" description="Helical" evidence="1">
    <location>
        <begin position="60"/>
        <end position="81"/>
    </location>
</feature>
<sequence>MQKFRRKLTFFKSMKLILLFSQRSFAQVVHDLLGTGSLRFNCLLSFNSCRTNRKTHVRRFFNALFLRYFSCLTFVLARVVCKTRNIARFYVGSSIVSKKIKTTNVDVILSRKSHTST</sequence>
<name>A0A2M4CKB1_ANODA</name>
<evidence type="ECO:0000256" key="1">
    <source>
        <dbReference type="SAM" id="Phobius"/>
    </source>
</evidence>